<evidence type="ECO:0000313" key="4">
    <source>
        <dbReference type="Proteomes" id="UP000050490"/>
    </source>
</evidence>
<dbReference type="InterPro" id="IPR023214">
    <property type="entry name" value="HAD_sf"/>
</dbReference>
<dbReference type="Proteomes" id="UP000275613">
    <property type="component" value="Unassembled WGS sequence"/>
</dbReference>
<organism evidence="1 4">
    <name type="scientific">Pseudomonas amygdali pv. eriobotryae</name>
    <dbReference type="NCBI Taxonomy" id="129137"/>
    <lineage>
        <taxon>Bacteria</taxon>
        <taxon>Pseudomonadati</taxon>
        <taxon>Pseudomonadota</taxon>
        <taxon>Gammaproteobacteria</taxon>
        <taxon>Pseudomonadales</taxon>
        <taxon>Pseudomonadaceae</taxon>
        <taxon>Pseudomonas</taxon>
        <taxon>Pseudomonas amygdali</taxon>
    </lineage>
</organism>
<dbReference type="EMBL" id="RBOA01000186">
    <property type="protein sequence ID" value="RMM01085.1"/>
    <property type="molecule type" value="Genomic_DNA"/>
</dbReference>
<dbReference type="Gene3D" id="3.40.50.1000">
    <property type="entry name" value="HAD superfamily/HAD-like"/>
    <property type="match status" value="1"/>
</dbReference>
<dbReference type="PANTHER" id="PTHR46649">
    <property type="match status" value="1"/>
</dbReference>
<evidence type="ECO:0000313" key="5">
    <source>
        <dbReference type="Proteomes" id="UP000272627"/>
    </source>
</evidence>
<dbReference type="InterPro" id="IPR036412">
    <property type="entry name" value="HAD-like_sf"/>
</dbReference>
<dbReference type="EMBL" id="RBPV01000080">
    <property type="protein sequence ID" value="RMO64416.1"/>
    <property type="molecule type" value="Genomic_DNA"/>
</dbReference>
<reference evidence="1 4" key="1">
    <citation type="submission" date="2015-09" db="EMBL/GenBank/DDBJ databases">
        <title>Genome announcement of multiple Pseudomonas syringae strains.</title>
        <authorList>
            <person name="Thakur S."/>
            <person name="Wang P.W."/>
            <person name="Gong Y."/>
            <person name="Weir B.S."/>
            <person name="Guttman D.S."/>
        </authorList>
    </citation>
    <scope>NUCLEOTIDE SEQUENCE [LARGE SCALE GENOMIC DNA]</scope>
    <source>
        <strain evidence="1 4">ICMP4455</strain>
    </source>
</reference>
<dbReference type="Proteomes" id="UP000050490">
    <property type="component" value="Unassembled WGS sequence"/>
</dbReference>
<dbReference type="GO" id="GO:0016787">
    <property type="term" value="F:hydrolase activity"/>
    <property type="evidence" value="ECO:0007669"/>
    <property type="project" value="UniProtKB-KW"/>
</dbReference>
<protein>
    <submittedName>
        <fullName evidence="1">Haloacid dehalogenase-like superfamily hydrolase</fullName>
    </submittedName>
</protein>
<dbReference type="AlphaFoldDB" id="A0A0P9QAH2"/>
<sequence length="172" mass="19049">MTSSLSLEEAAEHFGITVSPKRMNSLQDALDDELASITVYPDAIEAMRLLRSEGMAIGICSNLAQPFGPVLRDLFREVDGFALSYELGLMKPHAGIYREICHLLSVRPSWDMKASSEQVVMIGDSLRCDQDGPRTIGIFGYHLDRTGAGRISSLTQFAELLVEQQCRLKRGE</sequence>
<dbReference type="SUPFAM" id="SSF56784">
    <property type="entry name" value="HAD-like"/>
    <property type="match status" value="1"/>
</dbReference>
<evidence type="ECO:0000313" key="1">
    <source>
        <dbReference type="EMBL" id="KPX21457.1"/>
    </source>
</evidence>
<gene>
    <name evidence="1" type="ORF">ALO70_03714</name>
    <name evidence="3" type="ORF">ALQ39_04085</name>
    <name evidence="2" type="ORF">ALQ86_01367</name>
</gene>
<proteinExistence type="predicted"/>
<dbReference type="Pfam" id="PF00702">
    <property type="entry name" value="Hydrolase"/>
    <property type="match status" value="1"/>
</dbReference>
<evidence type="ECO:0000313" key="3">
    <source>
        <dbReference type="EMBL" id="RMO64416.1"/>
    </source>
</evidence>
<dbReference type="PANTHER" id="PTHR46649:SF4">
    <property type="entry name" value="HALOACID DEHALOGENASE-LIKE HYDROLASE (HAD) SUPERFAMILY PROTEIN"/>
    <property type="match status" value="1"/>
</dbReference>
<evidence type="ECO:0000313" key="2">
    <source>
        <dbReference type="EMBL" id="RMM01085.1"/>
    </source>
</evidence>
<evidence type="ECO:0000313" key="6">
    <source>
        <dbReference type="Proteomes" id="UP000275613"/>
    </source>
</evidence>
<keyword evidence="1" id="KW-0378">Hydrolase</keyword>
<dbReference type="EMBL" id="LJQI01000387">
    <property type="protein sequence ID" value="KPX21457.1"/>
    <property type="molecule type" value="Genomic_DNA"/>
</dbReference>
<dbReference type="Proteomes" id="UP000272627">
    <property type="component" value="Unassembled WGS sequence"/>
</dbReference>
<dbReference type="PATRIC" id="fig|129137.4.peg.5415"/>
<reference evidence="5 6" key="2">
    <citation type="submission" date="2018-08" db="EMBL/GenBank/DDBJ databases">
        <title>Recombination of ecologically and evolutionarily significant loci maintains genetic cohesion in the Pseudomonas syringae species complex.</title>
        <authorList>
            <person name="Dillon M."/>
            <person name="Thakur S."/>
            <person name="Almeida R.N.D."/>
            <person name="Weir B.S."/>
            <person name="Guttman D.S."/>
        </authorList>
    </citation>
    <scope>NUCLEOTIDE SEQUENCE [LARGE SCALE GENOMIC DNA]</scope>
    <source>
        <strain evidence="3 6">ICMP 4316</strain>
        <strain evidence="2 5">ICMP 8636</strain>
    </source>
</reference>
<comment type="caution">
    <text evidence="1">The sequence shown here is derived from an EMBL/GenBank/DDBJ whole genome shotgun (WGS) entry which is preliminary data.</text>
</comment>
<name>A0A0P9QAH2_PSEA0</name>
<accession>A0A0P9QAH2</accession>